<dbReference type="AlphaFoldDB" id="A0A1L8D0B9"/>
<reference evidence="3" key="1">
    <citation type="submission" date="2016-12" db="EMBL/GenBank/DDBJ databases">
        <title>Draft Genome Sequences od Carboxydothermus pertinax and islandicus, Hydrogenogenic Carboxydotrophic Bacteria.</title>
        <authorList>
            <person name="Fukuyama Y."/>
            <person name="Ohmae K."/>
            <person name="Yoneda Y."/>
            <person name="Yoshida T."/>
            <person name="Sako Y."/>
        </authorList>
    </citation>
    <scope>NUCLEOTIDE SEQUENCE [LARGE SCALE GENOMIC DNA]</scope>
    <source>
        <strain evidence="3">SET</strain>
    </source>
</reference>
<dbReference type="InterPro" id="IPR036515">
    <property type="entry name" value="Transposase_17_sf"/>
</dbReference>
<dbReference type="GO" id="GO:0004803">
    <property type="term" value="F:transposase activity"/>
    <property type="evidence" value="ECO:0007669"/>
    <property type="project" value="InterPro"/>
</dbReference>
<dbReference type="PANTHER" id="PTHR34322:SF2">
    <property type="entry name" value="TRANSPOSASE IS200-LIKE DOMAIN-CONTAINING PROTEIN"/>
    <property type="match status" value="1"/>
</dbReference>
<dbReference type="Proteomes" id="UP000187338">
    <property type="component" value="Unassembled WGS sequence"/>
</dbReference>
<evidence type="ECO:0000313" key="2">
    <source>
        <dbReference type="EMBL" id="GAV24635.1"/>
    </source>
</evidence>
<protein>
    <submittedName>
        <fullName evidence="2">Transposase</fullName>
    </submittedName>
</protein>
<evidence type="ECO:0000259" key="1">
    <source>
        <dbReference type="SMART" id="SM01321"/>
    </source>
</evidence>
<accession>A0A1L8D0B9</accession>
<dbReference type="GO" id="GO:0043565">
    <property type="term" value="F:sequence-specific DNA binding"/>
    <property type="evidence" value="ECO:0007669"/>
    <property type="project" value="InterPro"/>
</dbReference>
<dbReference type="STRING" id="661089.ciss_05680"/>
<dbReference type="InterPro" id="IPR002686">
    <property type="entry name" value="Transposase_17"/>
</dbReference>
<organism evidence="2 3">
    <name type="scientific">Carboxydothermus islandicus</name>
    <dbReference type="NCBI Taxonomy" id="661089"/>
    <lineage>
        <taxon>Bacteria</taxon>
        <taxon>Bacillati</taxon>
        <taxon>Bacillota</taxon>
        <taxon>Clostridia</taxon>
        <taxon>Thermoanaerobacterales</taxon>
        <taxon>Thermoanaerobacteraceae</taxon>
        <taxon>Carboxydothermus</taxon>
    </lineage>
</organism>
<sequence length="216" mass="25873">MPNHVHFLVEIDDFPLAKLFQPVFTAYAIYFNATYKRIGHVFQDRFKSYLIEDDDYLHEVFRYILLNPIRAGICEDLDDYPWSSHPGFINLEKAWPFVDFRIFNYFGNDEEGIKAYRAYLGNWIEAEIYTRQDEDENLRLFQANYLIKQTCQKFEITYDDLLFARRKEKAIIARGYFGEMAKEKFKLPLKEIAESLGINYWALNRGIKKRKDLKIE</sequence>
<dbReference type="SUPFAM" id="SSF48295">
    <property type="entry name" value="TrpR-like"/>
    <property type="match status" value="1"/>
</dbReference>
<feature type="domain" description="Transposase IS200-like" evidence="1">
    <location>
        <begin position="1"/>
        <end position="67"/>
    </location>
</feature>
<comment type="caution">
    <text evidence="2">The sequence shown here is derived from an EMBL/GenBank/DDBJ whole genome shotgun (WGS) entry which is preliminary data.</text>
</comment>
<dbReference type="SMART" id="SM01321">
    <property type="entry name" value="Y1_Tnp"/>
    <property type="match status" value="1"/>
</dbReference>
<dbReference type="PANTHER" id="PTHR34322">
    <property type="entry name" value="TRANSPOSASE, Y1_TNP DOMAIN-CONTAINING"/>
    <property type="match status" value="1"/>
</dbReference>
<name>A0A1L8D0B9_9THEO</name>
<dbReference type="Gene3D" id="3.30.70.1290">
    <property type="entry name" value="Transposase IS200-like"/>
    <property type="match status" value="1"/>
</dbReference>
<dbReference type="InterPro" id="IPR010921">
    <property type="entry name" value="Trp_repressor/repl_initiator"/>
</dbReference>
<keyword evidence="3" id="KW-1185">Reference proteome</keyword>
<dbReference type="SUPFAM" id="SSF143422">
    <property type="entry name" value="Transposase IS200-like"/>
    <property type="match status" value="1"/>
</dbReference>
<gene>
    <name evidence="2" type="ORF">ciss_05680</name>
</gene>
<dbReference type="EMBL" id="BDJL01000011">
    <property type="protein sequence ID" value="GAV24635.1"/>
    <property type="molecule type" value="Genomic_DNA"/>
</dbReference>
<proteinExistence type="predicted"/>
<evidence type="ECO:0000313" key="3">
    <source>
        <dbReference type="Proteomes" id="UP000187338"/>
    </source>
</evidence>
<dbReference type="GO" id="GO:0006313">
    <property type="term" value="P:DNA transposition"/>
    <property type="evidence" value="ECO:0007669"/>
    <property type="project" value="InterPro"/>
</dbReference>
<dbReference type="OrthoDB" id="1724952at2"/>
<dbReference type="Gene3D" id="1.10.1750.10">
    <property type="match status" value="1"/>
</dbReference>